<evidence type="ECO:0000313" key="4">
    <source>
        <dbReference type="EMBL" id="CAH2087290.1"/>
    </source>
</evidence>
<evidence type="ECO:0000313" key="5">
    <source>
        <dbReference type="Proteomes" id="UP001153954"/>
    </source>
</evidence>
<evidence type="ECO:0000256" key="2">
    <source>
        <dbReference type="ARBA" id="ARBA00022723"/>
    </source>
</evidence>
<gene>
    <name evidence="4" type="ORF">EEDITHA_LOCUS3569</name>
</gene>
<keyword evidence="2" id="KW-0479">Metal-binding</keyword>
<proteinExistence type="predicted"/>
<evidence type="ECO:0000259" key="3">
    <source>
        <dbReference type="Pfam" id="PF13359"/>
    </source>
</evidence>
<dbReference type="Pfam" id="PF13359">
    <property type="entry name" value="DDE_Tnp_4"/>
    <property type="match status" value="1"/>
</dbReference>
<dbReference type="EMBL" id="CAKOGL010000006">
    <property type="protein sequence ID" value="CAH2087290.1"/>
    <property type="molecule type" value="Genomic_DNA"/>
</dbReference>
<protein>
    <recommendedName>
        <fullName evidence="3">DDE Tnp4 domain-containing protein</fullName>
    </recommendedName>
</protein>
<sequence length="120" mass="13973">MHKYRNLLKPFLIVCTDGHIIDVLDPYPATMSDADIMKNEFANGRPLQEYFHRGDAYILDRGFRDALPLLHQCGYRTYMPASLEEDETQLSTSEANKSRSVTICRWVVEIVNGRFKRDFK</sequence>
<dbReference type="InterPro" id="IPR027806">
    <property type="entry name" value="HARBI1_dom"/>
</dbReference>
<accession>A0AAU9TRY1</accession>
<feature type="domain" description="DDE Tnp4" evidence="3">
    <location>
        <begin position="3"/>
        <end position="120"/>
    </location>
</feature>
<name>A0AAU9TRY1_EUPED</name>
<keyword evidence="5" id="KW-1185">Reference proteome</keyword>
<evidence type="ECO:0000256" key="1">
    <source>
        <dbReference type="ARBA" id="ARBA00001968"/>
    </source>
</evidence>
<reference evidence="4" key="1">
    <citation type="submission" date="2022-03" db="EMBL/GenBank/DDBJ databases">
        <authorList>
            <person name="Tunstrom K."/>
        </authorList>
    </citation>
    <scope>NUCLEOTIDE SEQUENCE</scope>
</reference>
<dbReference type="AlphaFoldDB" id="A0AAU9TRY1"/>
<dbReference type="GO" id="GO:0046872">
    <property type="term" value="F:metal ion binding"/>
    <property type="evidence" value="ECO:0007669"/>
    <property type="project" value="UniProtKB-KW"/>
</dbReference>
<dbReference type="Proteomes" id="UP001153954">
    <property type="component" value="Unassembled WGS sequence"/>
</dbReference>
<organism evidence="4 5">
    <name type="scientific">Euphydryas editha</name>
    <name type="common">Edith's checkerspot</name>
    <dbReference type="NCBI Taxonomy" id="104508"/>
    <lineage>
        <taxon>Eukaryota</taxon>
        <taxon>Metazoa</taxon>
        <taxon>Ecdysozoa</taxon>
        <taxon>Arthropoda</taxon>
        <taxon>Hexapoda</taxon>
        <taxon>Insecta</taxon>
        <taxon>Pterygota</taxon>
        <taxon>Neoptera</taxon>
        <taxon>Endopterygota</taxon>
        <taxon>Lepidoptera</taxon>
        <taxon>Glossata</taxon>
        <taxon>Ditrysia</taxon>
        <taxon>Papilionoidea</taxon>
        <taxon>Nymphalidae</taxon>
        <taxon>Nymphalinae</taxon>
        <taxon>Euphydryas</taxon>
    </lineage>
</organism>
<comment type="caution">
    <text evidence="4">The sequence shown here is derived from an EMBL/GenBank/DDBJ whole genome shotgun (WGS) entry which is preliminary data.</text>
</comment>
<comment type="cofactor">
    <cofactor evidence="1">
        <name>a divalent metal cation</name>
        <dbReference type="ChEBI" id="CHEBI:60240"/>
    </cofactor>
</comment>